<dbReference type="Proteomes" id="UP001151760">
    <property type="component" value="Unassembled WGS sequence"/>
</dbReference>
<name>A0ABQ4XWB0_9ASTR</name>
<accession>A0ABQ4XWB0</accession>
<reference evidence="1" key="1">
    <citation type="journal article" date="2022" name="Int. J. Mol. Sci.">
        <title>Draft Genome of Tanacetum Coccineum: Genomic Comparison of Closely Related Tanacetum-Family Plants.</title>
        <authorList>
            <person name="Yamashiro T."/>
            <person name="Shiraishi A."/>
            <person name="Nakayama K."/>
            <person name="Satake H."/>
        </authorList>
    </citation>
    <scope>NUCLEOTIDE SEQUENCE</scope>
</reference>
<sequence length="110" mass="11571">MACQNQLIPARPADSAALASTLRNAIMRDLGDTYTGLSVADREFLTRGLDHLAAGFVAPPAAAPPPSVAAAAHQLTSLLLVHNSAYDNVPNRVDFVRVLLMVSVEPPNIA</sequence>
<reference evidence="1" key="2">
    <citation type="submission" date="2022-01" db="EMBL/GenBank/DDBJ databases">
        <authorList>
            <person name="Yamashiro T."/>
            <person name="Shiraishi A."/>
            <person name="Satake H."/>
            <person name="Nakayama K."/>
        </authorList>
    </citation>
    <scope>NUCLEOTIDE SEQUENCE</scope>
</reference>
<comment type="caution">
    <text evidence="1">The sequence shown here is derived from an EMBL/GenBank/DDBJ whole genome shotgun (WGS) entry which is preliminary data.</text>
</comment>
<dbReference type="EMBL" id="BQNB010009836">
    <property type="protein sequence ID" value="GJS69072.1"/>
    <property type="molecule type" value="Genomic_DNA"/>
</dbReference>
<keyword evidence="2" id="KW-1185">Reference proteome</keyword>
<proteinExistence type="predicted"/>
<gene>
    <name evidence="1" type="ORF">Tco_0701913</name>
</gene>
<evidence type="ECO:0000313" key="2">
    <source>
        <dbReference type="Proteomes" id="UP001151760"/>
    </source>
</evidence>
<protein>
    <submittedName>
        <fullName evidence="1">Uncharacterized protein</fullName>
    </submittedName>
</protein>
<organism evidence="1 2">
    <name type="scientific">Tanacetum coccineum</name>
    <dbReference type="NCBI Taxonomy" id="301880"/>
    <lineage>
        <taxon>Eukaryota</taxon>
        <taxon>Viridiplantae</taxon>
        <taxon>Streptophyta</taxon>
        <taxon>Embryophyta</taxon>
        <taxon>Tracheophyta</taxon>
        <taxon>Spermatophyta</taxon>
        <taxon>Magnoliopsida</taxon>
        <taxon>eudicotyledons</taxon>
        <taxon>Gunneridae</taxon>
        <taxon>Pentapetalae</taxon>
        <taxon>asterids</taxon>
        <taxon>campanulids</taxon>
        <taxon>Asterales</taxon>
        <taxon>Asteraceae</taxon>
        <taxon>Asteroideae</taxon>
        <taxon>Anthemideae</taxon>
        <taxon>Anthemidinae</taxon>
        <taxon>Tanacetum</taxon>
    </lineage>
</organism>
<evidence type="ECO:0000313" key="1">
    <source>
        <dbReference type="EMBL" id="GJS69072.1"/>
    </source>
</evidence>